<protein>
    <submittedName>
        <fullName evidence="7">GMC oxidoreductase</fullName>
    </submittedName>
</protein>
<dbReference type="InterPro" id="IPR036188">
    <property type="entry name" value="FAD/NAD-bd_sf"/>
</dbReference>
<accession>A0A1H3LKP9</accession>
<dbReference type="GO" id="GO:0016614">
    <property type="term" value="F:oxidoreductase activity, acting on CH-OH group of donors"/>
    <property type="evidence" value="ECO:0007669"/>
    <property type="project" value="InterPro"/>
</dbReference>
<reference evidence="7 8" key="1">
    <citation type="submission" date="2016-10" db="EMBL/GenBank/DDBJ databases">
        <authorList>
            <person name="de Groot N.N."/>
        </authorList>
    </citation>
    <scope>NUCLEOTIDE SEQUENCE [LARGE SCALE GENOMIC DNA]</scope>
    <source>
        <strain evidence="7 8">CGMCC 4.3491</strain>
    </source>
</reference>
<dbReference type="PANTHER" id="PTHR42784">
    <property type="entry name" value="PYRANOSE 2-OXIDASE"/>
    <property type="match status" value="1"/>
</dbReference>
<evidence type="ECO:0000313" key="7">
    <source>
        <dbReference type="EMBL" id="SDY64719.1"/>
    </source>
</evidence>
<evidence type="ECO:0000256" key="3">
    <source>
        <dbReference type="ARBA" id="ARBA00022630"/>
    </source>
</evidence>
<evidence type="ECO:0000256" key="4">
    <source>
        <dbReference type="ARBA" id="ARBA00022827"/>
    </source>
</evidence>
<keyword evidence="3" id="KW-0285">Flavoprotein</keyword>
<evidence type="ECO:0000256" key="1">
    <source>
        <dbReference type="ARBA" id="ARBA00001974"/>
    </source>
</evidence>
<dbReference type="PANTHER" id="PTHR42784:SF1">
    <property type="entry name" value="PYRANOSE 2-OXIDASE"/>
    <property type="match status" value="1"/>
</dbReference>
<keyword evidence="8" id="KW-1185">Reference proteome</keyword>
<organism evidence="7 8">
    <name type="scientific">Herbiconiux ginsengi</name>
    <dbReference type="NCBI Taxonomy" id="381665"/>
    <lineage>
        <taxon>Bacteria</taxon>
        <taxon>Bacillati</taxon>
        <taxon>Actinomycetota</taxon>
        <taxon>Actinomycetes</taxon>
        <taxon>Micrococcales</taxon>
        <taxon>Microbacteriaceae</taxon>
        <taxon>Herbiconiux</taxon>
    </lineage>
</organism>
<keyword evidence="4" id="KW-0274">FAD</keyword>
<name>A0A1H3LKP9_9MICO</name>
<evidence type="ECO:0000256" key="5">
    <source>
        <dbReference type="ARBA" id="ARBA00023002"/>
    </source>
</evidence>
<dbReference type="SUPFAM" id="SSF51905">
    <property type="entry name" value="FAD/NAD(P)-binding domain"/>
    <property type="match status" value="1"/>
</dbReference>
<dbReference type="Pfam" id="PF05199">
    <property type="entry name" value="GMC_oxred_C"/>
    <property type="match status" value="1"/>
</dbReference>
<feature type="domain" description="Glucose-methanol-choline oxidoreductase C-terminal" evidence="6">
    <location>
        <begin position="18"/>
        <end position="100"/>
    </location>
</feature>
<comment type="cofactor">
    <cofactor evidence="1">
        <name>FAD</name>
        <dbReference type="ChEBI" id="CHEBI:57692"/>
    </cofactor>
</comment>
<dbReference type="AlphaFoldDB" id="A0A1H3LKP9"/>
<evidence type="ECO:0000313" key="8">
    <source>
        <dbReference type="Proteomes" id="UP000198891"/>
    </source>
</evidence>
<dbReference type="Proteomes" id="UP000198891">
    <property type="component" value="Unassembled WGS sequence"/>
</dbReference>
<sequence>MTIAFEYSAADLALVAEARRSQARAGRALGEFDPGQSAVLPAGSSLHYTGTVRAGAVDDGTSVCDPESRVWGYDSLFVAGNGVIPTALSCNSTLTAVALALRSVPLILERVSRQASIAVAPETGRPPQI</sequence>
<dbReference type="OrthoDB" id="9798604at2"/>
<dbReference type="STRING" id="381665.SAMN05216554_1018"/>
<evidence type="ECO:0000256" key="2">
    <source>
        <dbReference type="ARBA" id="ARBA00010790"/>
    </source>
</evidence>
<proteinExistence type="inferred from homology"/>
<dbReference type="EMBL" id="FNPZ01000001">
    <property type="protein sequence ID" value="SDY64719.1"/>
    <property type="molecule type" value="Genomic_DNA"/>
</dbReference>
<dbReference type="Gene3D" id="3.50.50.60">
    <property type="entry name" value="FAD/NAD(P)-binding domain"/>
    <property type="match status" value="1"/>
</dbReference>
<dbReference type="InterPro" id="IPR007867">
    <property type="entry name" value="GMC_OxRtase_C"/>
</dbReference>
<gene>
    <name evidence="7" type="ORF">SAMN05216554_1018</name>
</gene>
<dbReference type="InterPro" id="IPR051473">
    <property type="entry name" value="P2Ox-like"/>
</dbReference>
<comment type="similarity">
    <text evidence="2">Belongs to the GMC oxidoreductase family.</text>
</comment>
<keyword evidence="5" id="KW-0560">Oxidoreductase</keyword>
<evidence type="ECO:0000259" key="6">
    <source>
        <dbReference type="Pfam" id="PF05199"/>
    </source>
</evidence>